<sequence length="120" mass="13584">MDASRPLVAERINNLIQTFTFNESIQKTPSKVSLECHNSSEFRCRCRVADVRDAGLWADPSVFKLTHSLTHSLSLSLSLTHTHTHTHTQRVNVCALTLIHIIGSDRTRVFLTVEMMLSPR</sequence>
<name>A0ABR3NEH2_9TELE</name>
<organism evidence="1 2">
    <name type="scientific">Cirrhinus molitorella</name>
    <name type="common">mud carp</name>
    <dbReference type="NCBI Taxonomy" id="172907"/>
    <lineage>
        <taxon>Eukaryota</taxon>
        <taxon>Metazoa</taxon>
        <taxon>Chordata</taxon>
        <taxon>Craniata</taxon>
        <taxon>Vertebrata</taxon>
        <taxon>Euteleostomi</taxon>
        <taxon>Actinopterygii</taxon>
        <taxon>Neopterygii</taxon>
        <taxon>Teleostei</taxon>
        <taxon>Ostariophysi</taxon>
        <taxon>Cypriniformes</taxon>
        <taxon>Cyprinidae</taxon>
        <taxon>Labeoninae</taxon>
        <taxon>Labeonini</taxon>
        <taxon>Cirrhinus</taxon>
    </lineage>
</organism>
<keyword evidence="2" id="KW-1185">Reference proteome</keyword>
<protein>
    <submittedName>
        <fullName evidence="1">Uncharacterized protein</fullName>
    </submittedName>
</protein>
<evidence type="ECO:0000313" key="1">
    <source>
        <dbReference type="EMBL" id="KAL1275242.1"/>
    </source>
</evidence>
<comment type="caution">
    <text evidence="1">The sequence shown here is derived from an EMBL/GenBank/DDBJ whole genome shotgun (WGS) entry which is preliminary data.</text>
</comment>
<evidence type="ECO:0000313" key="2">
    <source>
        <dbReference type="Proteomes" id="UP001558613"/>
    </source>
</evidence>
<gene>
    <name evidence="1" type="ORF">QQF64_034865</name>
</gene>
<dbReference type="EMBL" id="JAYMGO010000004">
    <property type="protein sequence ID" value="KAL1275242.1"/>
    <property type="molecule type" value="Genomic_DNA"/>
</dbReference>
<dbReference type="Proteomes" id="UP001558613">
    <property type="component" value="Unassembled WGS sequence"/>
</dbReference>
<accession>A0ABR3NEH2</accession>
<proteinExistence type="predicted"/>
<reference evidence="1 2" key="1">
    <citation type="submission" date="2023-09" db="EMBL/GenBank/DDBJ databases">
        <authorList>
            <person name="Wang M."/>
        </authorList>
    </citation>
    <scope>NUCLEOTIDE SEQUENCE [LARGE SCALE GENOMIC DNA]</scope>
    <source>
        <strain evidence="1">GT-2023</strain>
        <tissue evidence="1">Liver</tissue>
    </source>
</reference>